<name>A0A8T1NC33_CARIL</name>
<dbReference type="PROSITE" id="PS51792">
    <property type="entry name" value="YIPPEE"/>
    <property type="match status" value="1"/>
</dbReference>
<keyword evidence="8" id="KW-1185">Reference proteome</keyword>
<evidence type="ECO:0000313" key="6">
    <source>
        <dbReference type="EMBL" id="KAG6629249.1"/>
    </source>
</evidence>
<dbReference type="AlphaFoldDB" id="A0A8T1NC33"/>
<gene>
    <name evidence="6" type="ORF">CIPAW_14G071500</name>
    <name evidence="7" type="ORF">I3842_14G073800</name>
</gene>
<evidence type="ECO:0000256" key="1">
    <source>
        <dbReference type="ARBA" id="ARBA00005613"/>
    </source>
</evidence>
<dbReference type="EMBL" id="CM031822">
    <property type="protein sequence ID" value="KAG6629250.1"/>
    <property type="molecule type" value="Genomic_DNA"/>
</dbReference>
<dbReference type="EMBL" id="CM031838">
    <property type="protein sequence ID" value="KAG6678306.1"/>
    <property type="molecule type" value="Genomic_DNA"/>
</dbReference>
<sequence>MGRLYLIEYDQTPDKRFYLCRSCQTHIASTQDFLSSTHVSIFFEKVVNVVIDDPVHYWRDLKDRTVANVFCIKCNILLGRKYVEVEEPTLEVREGTIRMEKKNLLFWNGVLVDELPIPQFGGFF</sequence>
<reference evidence="6" key="1">
    <citation type="submission" date="2020-12" db="EMBL/GenBank/DDBJ databases">
        <title>WGS assembly of Carya illinoinensis cv. Pawnee.</title>
        <authorList>
            <person name="Platts A."/>
            <person name="Shu S."/>
            <person name="Wright S."/>
            <person name="Barry K."/>
            <person name="Edger P."/>
            <person name="Pires J.C."/>
            <person name="Schmutz J."/>
        </authorList>
    </citation>
    <scope>NUCLEOTIDE SEQUENCE</scope>
    <source>
        <tissue evidence="6">Leaf</tissue>
    </source>
</reference>
<dbReference type="EMBL" id="CM031838">
    <property type="protein sequence ID" value="KAG6678307.1"/>
    <property type="molecule type" value="Genomic_DNA"/>
</dbReference>
<dbReference type="GO" id="GO:0046872">
    <property type="term" value="F:metal ion binding"/>
    <property type="evidence" value="ECO:0007669"/>
    <property type="project" value="UniProtKB-KW"/>
</dbReference>
<evidence type="ECO:0000256" key="4">
    <source>
        <dbReference type="RuleBase" id="RU110713"/>
    </source>
</evidence>
<evidence type="ECO:0000256" key="3">
    <source>
        <dbReference type="ARBA" id="ARBA00022833"/>
    </source>
</evidence>
<keyword evidence="2" id="KW-0479">Metal-binding</keyword>
<dbReference type="InterPro" id="IPR004910">
    <property type="entry name" value="Yippee/Mis18/Cereblon"/>
</dbReference>
<dbReference type="Proteomes" id="UP000811246">
    <property type="component" value="Chromosome 14"/>
</dbReference>
<dbReference type="InterPro" id="IPR039058">
    <property type="entry name" value="Yippee_fam"/>
</dbReference>
<dbReference type="EMBL" id="CM031838">
    <property type="protein sequence ID" value="KAG6678308.1"/>
    <property type="molecule type" value="Genomic_DNA"/>
</dbReference>
<evidence type="ECO:0000313" key="7">
    <source>
        <dbReference type="EMBL" id="KAG6678305.1"/>
    </source>
</evidence>
<dbReference type="EMBL" id="CM031838">
    <property type="protein sequence ID" value="KAG6678309.1"/>
    <property type="molecule type" value="Genomic_DNA"/>
</dbReference>
<keyword evidence="3" id="KW-0862">Zinc</keyword>
<protein>
    <recommendedName>
        <fullName evidence="4">Protein yippee-like</fullName>
    </recommendedName>
</protein>
<evidence type="ECO:0000256" key="2">
    <source>
        <dbReference type="ARBA" id="ARBA00022723"/>
    </source>
</evidence>
<feature type="domain" description="Yippee" evidence="5">
    <location>
        <begin position="16"/>
        <end position="108"/>
    </location>
</feature>
<evidence type="ECO:0000313" key="8">
    <source>
        <dbReference type="Proteomes" id="UP000811609"/>
    </source>
</evidence>
<comment type="similarity">
    <text evidence="1 4">Belongs to the yippee family.</text>
</comment>
<dbReference type="EMBL" id="CM031822">
    <property type="protein sequence ID" value="KAG6629247.1"/>
    <property type="molecule type" value="Genomic_DNA"/>
</dbReference>
<dbReference type="OrthoDB" id="1744785at2759"/>
<reference evidence="7" key="2">
    <citation type="submission" date="2021-01" db="EMBL/GenBank/DDBJ databases">
        <authorList>
            <person name="Lovell J.T."/>
            <person name="Bentley N."/>
            <person name="Bhattarai G."/>
            <person name="Jenkins J.W."/>
            <person name="Sreedasyam A."/>
            <person name="Alarcon Y."/>
            <person name="Bock C."/>
            <person name="Boston L."/>
            <person name="Carlson J."/>
            <person name="Cervantes K."/>
            <person name="Clermont K."/>
            <person name="Krom N."/>
            <person name="Kubenka K."/>
            <person name="Mamidi S."/>
            <person name="Mattison C."/>
            <person name="Monteros M."/>
            <person name="Pisani C."/>
            <person name="Plott C."/>
            <person name="Rajasekar S."/>
            <person name="Rhein H.S."/>
            <person name="Rohla C."/>
            <person name="Song M."/>
            <person name="Hilaire R.S."/>
            <person name="Shu S."/>
            <person name="Wells L."/>
            <person name="Wang X."/>
            <person name="Webber J."/>
            <person name="Heerema R.J."/>
            <person name="Klein P."/>
            <person name="Conner P."/>
            <person name="Grauke L."/>
            <person name="Grimwood J."/>
            <person name="Schmutz J."/>
            <person name="Randall J.J."/>
        </authorList>
    </citation>
    <scope>NUCLEOTIDE SEQUENCE</scope>
    <source>
        <tissue evidence="7">Leaf</tissue>
    </source>
</reference>
<dbReference type="EMBL" id="CM031822">
    <property type="protein sequence ID" value="KAG6629248.1"/>
    <property type="molecule type" value="Genomic_DNA"/>
</dbReference>
<dbReference type="Proteomes" id="UP000811609">
    <property type="component" value="Chromosome 14"/>
</dbReference>
<dbReference type="Pfam" id="PF03226">
    <property type="entry name" value="Yippee-Mis18"/>
    <property type="match status" value="1"/>
</dbReference>
<dbReference type="InterPro" id="IPR034751">
    <property type="entry name" value="Yippee"/>
</dbReference>
<evidence type="ECO:0000259" key="5">
    <source>
        <dbReference type="PROSITE" id="PS51792"/>
    </source>
</evidence>
<organism evidence="6 8">
    <name type="scientific">Carya illinoinensis</name>
    <name type="common">Pecan</name>
    <dbReference type="NCBI Taxonomy" id="32201"/>
    <lineage>
        <taxon>Eukaryota</taxon>
        <taxon>Viridiplantae</taxon>
        <taxon>Streptophyta</taxon>
        <taxon>Embryophyta</taxon>
        <taxon>Tracheophyta</taxon>
        <taxon>Spermatophyta</taxon>
        <taxon>Magnoliopsida</taxon>
        <taxon>eudicotyledons</taxon>
        <taxon>Gunneridae</taxon>
        <taxon>Pentapetalae</taxon>
        <taxon>rosids</taxon>
        <taxon>fabids</taxon>
        <taxon>Fagales</taxon>
        <taxon>Juglandaceae</taxon>
        <taxon>Carya</taxon>
    </lineage>
</organism>
<dbReference type="PANTHER" id="PTHR13848">
    <property type="entry name" value="PROTEIN YIPPEE-LIKE CG15309-RELATED"/>
    <property type="match status" value="1"/>
</dbReference>
<proteinExistence type="inferred from homology"/>
<dbReference type="EMBL" id="CM031822">
    <property type="protein sequence ID" value="KAG6629249.1"/>
    <property type="molecule type" value="Genomic_DNA"/>
</dbReference>
<comment type="caution">
    <text evidence="6">The sequence shown here is derived from an EMBL/GenBank/DDBJ whole genome shotgun (WGS) entry which is preliminary data.</text>
</comment>
<dbReference type="EMBL" id="CM031838">
    <property type="protein sequence ID" value="KAG6678305.1"/>
    <property type="molecule type" value="Genomic_DNA"/>
</dbReference>
<accession>A0A8T1NC33</accession>